<dbReference type="PANTHER" id="PTHR43441:SF10">
    <property type="entry name" value="ACETYLTRANSFERASE"/>
    <property type="match status" value="1"/>
</dbReference>
<comment type="caution">
    <text evidence="2">The sequence shown here is derived from an EMBL/GenBank/DDBJ whole genome shotgun (WGS) entry which is preliminary data.</text>
</comment>
<dbReference type="GO" id="GO:1990189">
    <property type="term" value="F:protein N-terminal-serine acetyltransferase activity"/>
    <property type="evidence" value="ECO:0007669"/>
    <property type="project" value="TreeGrafter"/>
</dbReference>
<dbReference type="InterPro" id="IPR051908">
    <property type="entry name" value="Ribosomal_N-acetyltransferase"/>
</dbReference>
<dbReference type="Pfam" id="PF13302">
    <property type="entry name" value="Acetyltransf_3"/>
    <property type="match status" value="1"/>
</dbReference>
<evidence type="ECO:0000313" key="2">
    <source>
        <dbReference type="EMBL" id="MBS4187575.1"/>
    </source>
</evidence>
<evidence type="ECO:0000259" key="1">
    <source>
        <dbReference type="PROSITE" id="PS51186"/>
    </source>
</evidence>
<dbReference type="EMBL" id="JAGYPE010000008">
    <property type="protein sequence ID" value="MBS4187575.1"/>
    <property type="molecule type" value="Genomic_DNA"/>
</dbReference>
<dbReference type="Gene3D" id="3.40.630.30">
    <property type="match status" value="1"/>
</dbReference>
<gene>
    <name evidence="2" type="ORF">KHB02_40070</name>
</gene>
<proteinExistence type="predicted"/>
<dbReference type="AlphaFoldDB" id="A0A942T6T8"/>
<accession>A0A942T6T8</accession>
<dbReference type="GO" id="GO:0005737">
    <property type="term" value="C:cytoplasm"/>
    <property type="evidence" value="ECO:0007669"/>
    <property type="project" value="TreeGrafter"/>
</dbReference>
<reference evidence="2" key="1">
    <citation type="submission" date="2021-05" db="EMBL/GenBank/DDBJ databases">
        <title>Novel Bacillus species.</title>
        <authorList>
            <person name="Liu G."/>
        </authorList>
    </citation>
    <scope>NUCLEOTIDE SEQUENCE</scope>
    <source>
        <strain evidence="2">FJAT-50051</strain>
    </source>
</reference>
<name>A0A942T6T8_9BACI</name>
<protein>
    <submittedName>
        <fullName evidence="2">GNAT family N-acetyltransferase</fullName>
    </submittedName>
</protein>
<dbReference type="PROSITE" id="PS51186">
    <property type="entry name" value="GNAT"/>
    <property type="match status" value="1"/>
</dbReference>
<dbReference type="GO" id="GO:0008999">
    <property type="term" value="F:protein-N-terminal-alanine acetyltransferase activity"/>
    <property type="evidence" value="ECO:0007669"/>
    <property type="project" value="TreeGrafter"/>
</dbReference>
<dbReference type="InterPro" id="IPR016181">
    <property type="entry name" value="Acyl_CoA_acyltransferase"/>
</dbReference>
<organism evidence="2">
    <name type="scientific">Neobacillus citreus</name>
    <dbReference type="NCBI Taxonomy" id="2833578"/>
    <lineage>
        <taxon>Bacteria</taxon>
        <taxon>Bacillati</taxon>
        <taxon>Bacillota</taxon>
        <taxon>Bacilli</taxon>
        <taxon>Bacillales</taxon>
        <taxon>Bacillaceae</taxon>
        <taxon>Neobacillus</taxon>
    </lineage>
</organism>
<dbReference type="SUPFAM" id="SSF55729">
    <property type="entry name" value="Acyl-CoA N-acyltransferases (Nat)"/>
    <property type="match status" value="1"/>
</dbReference>
<dbReference type="InterPro" id="IPR000182">
    <property type="entry name" value="GNAT_dom"/>
</dbReference>
<feature type="domain" description="N-acetyltransferase" evidence="1">
    <location>
        <begin position="47"/>
        <end position="200"/>
    </location>
</feature>
<dbReference type="PANTHER" id="PTHR43441">
    <property type="entry name" value="RIBOSOMAL-PROTEIN-SERINE ACETYLTRANSFERASE"/>
    <property type="match status" value="1"/>
</dbReference>
<sequence length="200" mass="21811">MRAIGHAAVRRDSDQRQTGVVPVLPDVVIPVEGAARLTAFTASDAAAIATAVTDSEIRRWLPLPNPYSVSLAEEWSTKTTEAIRVSGTGLVRCIRVDDAVAGCIDVKRIDWRARTTEIGYWLAAPHRGRGHASRAVEALGRWLLIEQSFERVELRIATENRSSAAVAERAGFSFEGTARNAGFTDAGRVDLEIWSRITGE</sequence>